<feature type="region of interest" description="Disordered" evidence="1">
    <location>
        <begin position="298"/>
        <end position="319"/>
    </location>
</feature>
<dbReference type="PANTHER" id="PTHR22593">
    <property type="entry name" value="TRANSMEMBRANE PROTEIN 18"/>
    <property type="match status" value="1"/>
</dbReference>
<sequence>MAEEKERKIPVFTVIKNGAILKNIFVINKPQEIEENEESGEILVVGRHPDCNIMLTHPSISRFHLQIHSKPSSQKLFVFDLSSVHGTWVSGKKIDPGAMVELNEGDSVKLGGSTRVYKLHWIPMSRAYDMENPFVSPMDVPMEEEDEEESSVKSHQEGKAISTEKCTDGKEEETSQSFAPAEAEELHSMDWILEGIVPLFSDESSELLVKKEIPSAPPIPIPENMNCSVHKEDENTWMINLSLSEMELLGPPQSELSSNFFGELSLAVGEVTLESQNQQFGKDNESILLEETVMESIPKGENTGRSFRKSDLNTDNSENIDPLSVEQVENYSATKIVEETENKKPLQESQQFTDISPSSTDPHLIESINSTLPEEDGLLNVKSQKVHKEHQTPPKPLSTWKPKAERENKENAAADQQTLLMNLDSTCSDGYSGKLEDAENLYPSRKDYESENTSFYSATLPSESVNSSFPTGELLSEIMDKRNPTPQSLFAPIMMSEDENLDCSPLRLEKKSNMHTIWSRRGKPASVLQIQTRRSTGKADAENKSISKSPFLSSEEEKEEIYTPEKENFTPNTLLMKALKLEETKHSSKVISSPGLQPEDDMIASDKENQTPKVIKELKSANKASRNGPSVEEDRMGIKGKAVRVPFQSLMVDSACKSVSETSVPNTTARSSNSNAFNFKTIDKRIGHPSLNQSVGEGRRNWTMVADATSLMDKESRKSLQLLQGLKGTRLIIPRMGKFITSIVSYHFITNSMLKCRILVFKVIRELDRLKRHGSLFRRTTEASAVLEWIEDCMLKTNWWIHVQSSMEEGGPVAPTPPATPPSHFSEGSLSNSFGTIWSARGSLMEMGSPTAEDHILDCALLFRKLKSDGQLVLLSNDVTLKIKAMAEGLICETAKEFRESLVNPFSERFMWADSSPRGQTWSVLDDVVLRDKYNRCPLKKPSKGDVKGLKLILLHNSHYKQISSVR</sequence>
<dbReference type="Pfam" id="PF00498">
    <property type="entry name" value="FHA"/>
    <property type="match status" value="1"/>
</dbReference>
<feature type="domain" description="FHA" evidence="2">
    <location>
        <begin position="43"/>
        <end position="94"/>
    </location>
</feature>
<organism evidence="3 4">
    <name type="scientific">Corchorus olitorius</name>
    <dbReference type="NCBI Taxonomy" id="93759"/>
    <lineage>
        <taxon>Eukaryota</taxon>
        <taxon>Viridiplantae</taxon>
        <taxon>Streptophyta</taxon>
        <taxon>Embryophyta</taxon>
        <taxon>Tracheophyta</taxon>
        <taxon>Spermatophyta</taxon>
        <taxon>Magnoliopsida</taxon>
        <taxon>eudicotyledons</taxon>
        <taxon>Gunneridae</taxon>
        <taxon>Pentapetalae</taxon>
        <taxon>rosids</taxon>
        <taxon>malvids</taxon>
        <taxon>Malvales</taxon>
        <taxon>Malvaceae</taxon>
        <taxon>Grewioideae</taxon>
        <taxon>Apeibeae</taxon>
        <taxon>Corchorus</taxon>
    </lineage>
</organism>
<dbReference type="Gene3D" id="3.40.50.1010">
    <property type="entry name" value="5'-nuclease"/>
    <property type="match status" value="1"/>
</dbReference>
<reference evidence="4" key="1">
    <citation type="submission" date="2013-09" db="EMBL/GenBank/DDBJ databases">
        <title>Corchorus olitorius genome sequencing.</title>
        <authorList>
            <person name="Alam M."/>
            <person name="Haque M.S."/>
            <person name="Islam M.S."/>
            <person name="Emdad E.M."/>
            <person name="Islam M.M."/>
            <person name="Ahmed B."/>
            <person name="Halim A."/>
            <person name="Hossen Q.M.M."/>
            <person name="Hossain M.Z."/>
            <person name="Ahmed R."/>
            <person name="Khan M.M."/>
            <person name="Islam R."/>
            <person name="Rashid M.M."/>
            <person name="Khan S.A."/>
            <person name="Rahman M.S."/>
            <person name="Alam M."/>
            <person name="Yahiya A.S."/>
            <person name="Khan M.S."/>
            <person name="Azam M.S."/>
            <person name="Haque T."/>
            <person name="Lashkar M.Z.H."/>
            <person name="Akhand A.I."/>
            <person name="Morshed G."/>
            <person name="Roy S."/>
            <person name="Uddin K.S."/>
            <person name="Rabeya T."/>
            <person name="Hossain A.S."/>
            <person name="Chowdhury A."/>
            <person name="Snigdha A.R."/>
            <person name="Mortoza M.S."/>
            <person name="Matin S.A."/>
            <person name="Hoque S.M.E."/>
            <person name="Islam M.K."/>
            <person name="Roy D.K."/>
            <person name="Haider R."/>
            <person name="Moosa M.M."/>
            <person name="Elias S.M."/>
            <person name="Hasan A.M."/>
            <person name="Jahan S."/>
            <person name="Shafiuddin M."/>
            <person name="Mahmood N."/>
            <person name="Shommy N.S."/>
        </authorList>
    </citation>
    <scope>NUCLEOTIDE SEQUENCE [LARGE SCALE GENOMIC DNA]</scope>
    <source>
        <strain evidence="4">cv. O-4</strain>
    </source>
</reference>
<dbReference type="CDD" id="cd09880">
    <property type="entry name" value="PIN_Smg5-6-like"/>
    <property type="match status" value="1"/>
</dbReference>
<dbReference type="STRING" id="93759.A0A1R3HC73"/>
<proteinExistence type="predicted"/>
<dbReference type="EMBL" id="AWUE01020501">
    <property type="protein sequence ID" value="OMO67947.1"/>
    <property type="molecule type" value="Genomic_DNA"/>
</dbReference>
<dbReference type="CDD" id="cd22691">
    <property type="entry name" value="FHA_PS1-like"/>
    <property type="match status" value="1"/>
</dbReference>
<dbReference type="InterPro" id="IPR000253">
    <property type="entry name" value="FHA_dom"/>
</dbReference>
<dbReference type="Pfam" id="PF13638">
    <property type="entry name" value="PIN_4"/>
    <property type="match status" value="1"/>
</dbReference>
<dbReference type="SMART" id="SM00240">
    <property type="entry name" value="FHA"/>
    <property type="match status" value="1"/>
</dbReference>
<keyword evidence="4" id="KW-1185">Reference proteome</keyword>
<dbReference type="InterPro" id="IPR008984">
    <property type="entry name" value="SMAD_FHA_dom_sf"/>
</dbReference>
<dbReference type="PANTHER" id="PTHR22593:SF8">
    <property type="entry name" value="FHA DOMAIN-CONTAINING PROTEIN PS1"/>
    <property type="match status" value="1"/>
</dbReference>
<comment type="caution">
    <text evidence="3">The sequence shown here is derived from an EMBL/GenBank/DDBJ whole genome shotgun (WGS) entry which is preliminary data.</text>
</comment>
<dbReference type="Gene3D" id="2.60.200.20">
    <property type="match status" value="1"/>
</dbReference>
<feature type="region of interest" description="Disordered" evidence="1">
    <location>
        <begin position="533"/>
        <end position="563"/>
    </location>
</feature>
<evidence type="ECO:0000259" key="2">
    <source>
        <dbReference type="PROSITE" id="PS50006"/>
    </source>
</evidence>
<feature type="compositionally biased region" description="Polar residues" evidence="1">
    <location>
        <begin position="347"/>
        <end position="365"/>
    </location>
</feature>
<name>A0A1R3HC73_9ROSI</name>
<evidence type="ECO:0000256" key="1">
    <source>
        <dbReference type="SAM" id="MobiDB-lite"/>
    </source>
</evidence>
<dbReference type="GO" id="GO:0031965">
    <property type="term" value="C:nuclear membrane"/>
    <property type="evidence" value="ECO:0007669"/>
    <property type="project" value="TreeGrafter"/>
</dbReference>
<feature type="region of interest" description="Disordered" evidence="1">
    <location>
        <begin position="340"/>
        <end position="365"/>
    </location>
</feature>
<feature type="region of interest" description="Disordered" evidence="1">
    <location>
        <begin position="141"/>
        <end position="175"/>
    </location>
</feature>
<dbReference type="OrthoDB" id="444265at2759"/>
<gene>
    <name evidence="3" type="ORF">COLO4_29964</name>
</gene>
<accession>A0A1R3HC73</accession>
<evidence type="ECO:0000313" key="4">
    <source>
        <dbReference type="Proteomes" id="UP000187203"/>
    </source>
</evidence>
<dbReference type="PROSITE" id="PS50006">
    <property type="entry name" value="FHA_DOMAIN"/>
    <property type="match status" value="1"/>
</dbReference>
<protein>
    <recommendedName>
        <fullName evidence="2">FHA domain-containing protein</fullName>
    </recommendedName>
</protein>
<evidence type="ECO:0000313" key="3">
    <source>
        <dbReference type="EMBL" id="OMO67947.1"/>
    </source>
</evidence>
<dbReference type="AlphaFoldDB" id="A0A1R3HC73"/>
<dbReference type="SUPFAM" id="SSF49879">
    <property type="entry name" value="SMAD/FHA domain"/>
    <property type="match status" value="1"/>
</dbReference>
<feature type="region of interest" description="Disordered" evidence="1">
    <location>
        <begin position="384"/>
        <end position="408"/>
    </location>
</feature>
<dbReference type="InterPro" id="IPR002716">
    <property type="entry name" value="PIN_dom"/>
</dbReference>
<dbReference type="Proteomes" id="UP000187203">
    <property type="component" value="Unassembled WGS sequence"/>
</dbReference>